<dbReference type="Proteomes" id="UP001595912">
    <property type="component" value="Unassembled WGS sequence"/>
</dbReference>
<comment type="caution">
    <text evidence="3">The sequence shown here is derived from an EMBL/GenBank/DDBJ whole genome shotgun (WGS) entry which is preliminary data.</text>
</comment>
<accession>A0ABV9W9Y6</accession>
<sequence length="128" mass="14008">MSDSSLDILGRRKQVSLTTFRKDGRPVATPVWHAIDDGQVVIVTEPGSGKVKRLRNSGRVQLAPSDIRGRVPAGAPTFEGTARLVEDPEGIARIRAAIARRYVSARIGYLINRLLRRPQQSIGVIVTL</sequence>
<dbReference type="RefSeq" id="WP_380123491.1">
    <property type="nucleotide sequence ID" value="NZ_JBHSIU010000054.1"/>
</dbReference>
<dbReference type="InterPro" id="IPR052019">
    <property type="entry name" value="F420H2_bilvrd_red/Heme_oxyg"/>
</dbReference>
<dbReference type="Pfam" id="PF01243">
    <property type="entry name" value="PNPOx_N"/>
    <property type="match status" value="1"/>
</dbReference>
<dbReference type="EMBL" id="JBHSIU010000054">
    <property type="protein sequence ID" value="MFC5004021.1"/>
    <property type="molecule type" value="Genomic_DNA"/>
</dbReference>
<dbReference type="InterPro" id="IPR012349">
    <property type="entry name" value="Split_barrel_FMN-bd"/>
</dbReference>
<dbReference type="EC" id="1.-.-.-" evidence="3"/>
<keyword evidence="1 3" id="KW-0560">Oxidoreductase</keyword>
<dbReference type="Gene3D" id="2.30.110.10">
    <property type="entry name" value="Electron Transport, Fmn-binding Protein, Chain A"/>
    <property type="match status" value="1"/>
</dbReference>
<name>A0ABV9W9Y6_9ACTN</name>
<organism evidence="3 4">
    <name type="scientific">Dactylosporangium cerinum</name>
    <dbReference type="NCBI Taxonomy" id="1434730"/>
    <lineage>
        <taxon>Bacteria</taxon>
        <taxon>Bacillati</taxon>
        <taxon>Actinomycetota</taxon>
        <taxon>Actinomycetes</taxon>
        <taxon>Micromonosporales</taxon>
        <taxon>Micromonosporaceae</taxon>
        <taxon>Dactylosporangium</taxon>
    </lineage>
</organism>
<reference evidence="4" key="1">
    <citation type="journal article" date="2019" name="Int. J. Syst. Evol. Microbiol.">
        <title>The Global Catalogue of Microorganisms (GCM) 10K type strain sequencing project: providing services to taxonomists for standard genome sequencing and annotation.</title>
        <authorList>
            <consortium name="The Broad Institute Genomics Platform"/>
            <consortium name="The Broad Institute Genome Sequencing Center for Infectious Disease"/>
            <person name="Wu L."/>
            <person name="Ma J."/>
        </authorList>
    </citation>
    <scope>NUCLEOTIDE SEQUENCE [LARGE SCALE GENOMIC DNA]</scope>
    <source>
        <strain evidence="4">CGMCC 4.7152</strain>
    </source>
</reference>
<evidence type="ECO:0000256" key="1">
    <source>
        <dbReference type="ARBA" id="ARBA00023002"/>
    </source>
</evidence>
<dbReference type="PANTHER" id="PTHR35176:SF11">
    <property type="entry name" value="PYRIDOXAMINE 5'-PHOSPHATE OXIDASE FAMILY PROTEIN"/>
    <property type="match status" value="1"/>
</dbReference>
<gene>
    <name evidence="3" type="ORF">ACFPIJ_40120</name>
</gene>
<evidence type="ECO:0000313" key="3">
    <source>
        <dbReference type="EMBL" id="MFC5004021.1"/>
    </source>
</evidence>
<feature type="domain" description="Pyridoxamine 5'-phosphate oxidase N-terminal" evidence="2">
    <location>
        <begin position="7"/>
        <end position="103"/>
    </location>
</feature>
<evidence type="ECO:0000259" key="2">
    <source>
        <dbReference type="Pfam" id="PF01243"/>
    </source>
</evidence>
<proteinExistence type="predicted"/>
<dbReference type="InterPro" id="IPR019965">
    <property type="entry name" value="PPOX_F420-dep_Rv2061_put"/>
</dbReference>
<dbReference type="InterPro" id="IPR011576">
    <property type="entry name" value="Pyridox_Oxase_N"/>
</dbReference>
<protein>
    <submittedName>
        <fullName evidence="3">PPOX class F420-dependent oxidoreductase</fullName>
        <ecNumber evidence="3">1.-.-.-</ecNumber>
    </submittedName>
</protein>
<evidence type="ECO:0000313" key="4">
    <source>
        <dbReference type="Proteomes" id="UP001595912"/>
    </source>
</evidence>
<dbReference type="GO" id="GO:0016491">
    <property type="term" value="F:oxidoreductase activity"/>
    <property type="evidence" value="ECO:0007669"/>
    <property type="project" value="UniProtKB-KW"/>
</dbReference>
<keyword evidence="4" id="KW-1185">Reference proteome</keyword>
<dbReference type="NCBIfam" id="TIGR03666">
    <property type="entry name" value="Rv2061_F420"/>
    <property type="match status" value="1"/>
</dbReference>
<dbReference type="SUPFAM" id="SSF50475">
    <property type="entry name" value="FMN-binding split barrel"/>
    <property type="match status" value="1"/>
</dbReference>
<dbReference type="PANTHER" id="PTHR35176">
    <property type="entry name" value="HEME OXYGENASE HI_0854-RELATED"/>
    <property type="match status" value="1"/>
</dbReference>